<organism evidence="1 2">
    <name type="scientific">Caulobacter phage Ccr32</name>
    <dbReference type="NCBI Taxonomy" id="1959738"/>
    <lineage>
        <taxon>Viruses</taxon>
        <taxon>Duplodnaviria</taxon>
        <taxon>Heunggongvirae</taxon>
        <taxon>Uroviricota</taxon>
        <taxon>Caudoviricetes</taxon>
        <taxon>Jeanschmidtviridae</taxon>
        <taxon>Shapirovirus</taxon>
        <taxon>Shapirovirus cbk</taxon>
    </lineage>
</organism>
<dbReference type="PROSITE" id="PS51257">
    <property type="entry name" value="PROKAR_LIPOPROTEIN"/>
    <property type="match status" value="1"/>
</dbReference>
<evidence type="ECO:0000313" key="2">
    <source>
        <dbReference type="Proteomes" id="UP000222485"/>
    </source>
</evidence>
<dbReference type="EMBL" id="KY555146">
    <property type="protein sequence ID" value="ARB15203.1"/>
    <property type="molecule type" value="Genomic_DNA"/>
</dbReference>
<dbReference type="Proteomes" id="UP000222485">
    <property type="component" value="Genome"/>
</dbReference>
<sequence length="143" mass="16289">MPKTSPATLSRALAYLAITGGTSCLTINTRVAMHPYYDLVPRVVKLGETELTLHVYKLNAEGKALAEKSRLWRGHQKLLDMGFQFKKNRRRQSSRFLPYDHAEHMCRNDRRGAFISGDHVYAQPAPGQTPEGKKDWDYIEVSL</sequence>
<protein>
    <submittedName>
        <fullName evidence="1">Uncharacterized protein</fullName>
    </submittedName>
</protein>
<reference evidence="2" key="1">
    <citation type="journal article" date="2017" name="Curr. Microbiol.">
        <title>Genomic Diversity of Type B3 Bacteriophages of Caulobacter crescentus.</title>
        <authorList>
            <person name="Ash K.T."/>
            <person name="Drake K.M."/>
            <person name="Gibbs W.S."/>
            <person name="Ely B."/>
        </authorList>
    </citation>
    <scope>NUCLEOTIDE SEQUENCE [LARGE SCALE GENOMIC DNA]</scope>
</reference>
<gene>
    <name evidence="1" type="ORF">Ccr32_gp285</name>
</gene>
<evidence type="ECO:0000313" key="1">
    <source>
        <dbReference type="EMBL" id="ARB15203.1"/>
    </source>
</evidence>
<name>A0A1V0EE60_9CAUD</name>
<proteinExistence type="predicted"/>
<accession>A0A1V0EE60</accession>